<dbReference type="Proteomes" id="UP000460412">
    <property type="component" value="Unassembled WGS sequence"/>
</dbReference>
<dbReference type="EMBL" id="WUQX01000001">
    <property type="protein sequence ID" value="MXP78373.1"/>
    <property type="molecule type" value="Genomic_DNA"/>
</dbReference>
<keyword evidence="3" id="KW-1185">Reference proteome</keyword>
<comment type="caution">
    <text evidence="2">The sequence shown here is derived from an EMBL/GenBank/DDBJ whole genome shotgun (WGS) entry which is preliminary data.</text>
</comment>
<dbReference type="RefSeq" id="WP_022742526.1">
    <property type="nucleotide sequence ID" value="NZ_WUQX01000001.1"/>
</dbReference>
<dbReference type="InterPro" id="IPR046749">
    <property type="entry name" value="SHOCT_2"/>
</dbReference>
<evidence type="ECO:0000259" key="1">
    <source>
        <dbReference type="Pfam" id="PF20612"/>
    </source>
</evidence>
<protein>
    <recommendedName>
        <fullName evidence="1">SHOCT-like domain-containing protein</fullName>
    </recommendedName>
</protein>
<sequence>MSEEQFRNEKMYHATMNIAKSLMEQGAMTAEEYGQIDTIFRGKYRPILVSLQTEMSGYKADSMASCDTDKEG</sequence>
<proteinExistence type="predicted"/>
<evidence type="ECO:0000313" key="3">
    <source>
        <dbReference type="Proteomes" id="UP000460412"/>
    </source>
</evidence>
<name>A0A7X3SL82_9FIRM</name>
<gene>
    <name evidence="2" type="ORF">GN277_24420</name>
</gene>
<accession>A0A7X3SL82</accession>
<reference evidence="2 3" key="1">
    <citation type="submission" date="2019-12" db="EMBL/GenBank/DDBJ databases">
        <title>Sporaefaciens musculi gen. nov., sp. nov., a novel bacterium isolated from the caecum of an obese mouse.</title>
        <authorList>
            <person name="Rasmussen T.S."/>
            <person name="Streidl T."/>
            <person name="Hitch T.C.A."/>
            <person name="Wortmann E."/>
            <person name="Deptula P."/>
            <person name="Hansen M."/>
            <person name="Nielsen D.S."/>
            <person name="Clavel T."/>
            <person name="Vogensen F.K."/>
        </authorList>
    </citation>
    <scope>NUCLEOTIDE SEQUENCE [LARGE SCALE GENOMIC DNA]</scope>
    <source>
        <strain evidence="2 3">WCA-9-b2</strain>
    </source>
</reference>
<feature type="domain" description="SHOCT-like" evidence="1">
    <location>
        <begin position="1"/>
        <end position="52"/>
    </location>
</feature>
<dbReference type="Pfam" id="PF20612">
    <property type="entry name" value="SHOCT_2"/>
    <property type="match status" value="1"/>
</dbReference>
<dbReference type="AlphaFoldDB" id="A0A7X3SL82"/>
<evidence type="ECO:0000313" key="2">
    <source>
        <dbReference type="EMBL" id="MXP78373.1"/>
    </source>
</evidence>
<organism evidence="2 3">
    <name type="scientific">Sporofaciens musculi</name>
    <dbReference type="NCBI Taxonomy" id="2681861"/>
    <lineage>
        <taxon>Bacteria</taxon>
        <taxon>Bacillati</taxon>
        <taxon>Bacillota</taxon>
        <taxon>Clostridia</taxon>
        <taxon>Lachnospirales</taxon>
        <taxon>Lachnospiraceae</taxon>
        <taxon>Sporofaciens</taxon>
    </lineage>
</organism>